<accession>A0AAQ3TSY2</accession>
<keyword evidence="7" id="KW-1185">Reference proteome</keyword>
<dbReference type="Pfam" id="PF08246">
    <property type="entry name" value="Inhibitor_I29"/>
    <property type="match status" value="1"/>
</dbReference>
<dbReference type="InterPro" id="IPR039417">
    <property type="entry name" value="Peptidase_C1A_papain-like"/>
</dbReference>
<dbReference type="InterPro" id="IPR013128">
    <property type="entry name" value="Peptidase_C1A"/>
</dbReference>
<evidence type="ECO:0000256" key="3">
    <source>
        <dbReference type="SAM" id="SignalP"/>
    </source>
</evidence>
<feature type="domain" description="Peptidase C1A papain C-terminal" evidence="4">
    <location>
        <begin position="160"/>
        <end position="394"/>
    </location>
</feature>
<reference evidence="6 7" key="1">
    <citation type="submission" date="2024-02" db="EMBL/GenBank/DDBJ databases">
        <title>High-quality chromosome-scale genome assembly of Pensacola bahiagrass (Paspalum notatum Flugge var. saurae).</title>
        <authorList>
            <person name="Vega J.M."/>
            <person name="Podio M."/>
            <person name="Orjuela J."/>
            <person name="Siena L.A."/>
            <person name="Pessino S.C."/>
            <person name="Combes M.C."/>
            <person name="Mariac C."/>
            <person name="Albertini E."/>
            <person name="Pupilli F."/>
            <person name="Ortiz J.P.A."/>
            <person name="Leblanc O."/>
        </authorList>
    </citation>
    <scope>NUCLEOTIDE SEQUENCE [LARGE SCALE GENOMIC DNA]</scope>
    <source>
        <strain evidence="6">R1</strain>
        <tissue evidence="6">Leaf</tissue>
    </source>
</reference>
<dbReference type="InterPro" id="IPR025661">
    <property type="entry name" value="Pept_asp_AS"/>
</dbReference>
<dbReference type="Pfam" id="PF00112">
    <property type="entry name" value="Peptidase_C1"/>
    <property type="match status" value="1"/>
</dbReference>
<organism evidence="6 7">
    <name type="scientific">Paspalum notatum var. saurae</name>
    <dbReference type="NCBI Taxonomy" id="547442"/>
    <lineage>
        <taxon>Eukaryota</taxon>
        <taxon>Viridiplantae</taxon>
        <taxon>Streptophyta</taxon>
        <taxon>Embryophyta</taxon>
        <taxon>Tracheophyta</taxon>
        <taxon>Spermatophyta</taxon>
        <taxon>Magnoliopsida</taxon>
        <taxon>Liliopsida</taxon>
        <taxon>Poales</taxon>
        <taxon>Poaceae</taxon>
        <taxon>PACMAD clade</taxon>
        <taxon>Panicoideae</taxon>
        <taxon>Andropogonodae</taxon>
        <taxon>Paspaleae</taxon>
        <taxon>Paspalinae</taxon>
        <taxon>Paspalum</taxon>
    </lineage>
</organism>
<dbReference type="SMART" id="SM00645">
    <property type="entry name" value="Pept_C1"/>
    <property type="match status" value="1"/>
</dbReference>
<feature type="signal peptide" evidence="3">
    <location>
        <begin position="1"/>
        <end position="29"/>
    </location>
</feature>
<protein>
    <submittedName>
        <fullName evidence="6">Uncharacterized protein</fullName>
    </submittedName>
</protein>
<dbReference type="PROSITE" id="PS00640">
    <property type="entry name" value="THIOL_PROTEASE_ASN"/>
    <property type="match status" value="1"/>
</dbReference>
<dbReference type="AlphaFoldDB" id="A0AAQ3TSY2"/>
<proteinExistence type="inferred from homology"/>
<dbReference type="EMBL" id="CP144749">
    <property type="protein sequence ID" value="WVZ77407.1"/>
    <property type="molecule type" value="Genomic_DNA"/>
</dbReference>
<dbReference type="SMART" id="SM00848">
    <property type="entry name" value="Inhibitor_I29"/>
    <property type="match status" value="1"/>
</dbReference>
<dbReference type="InterPro" id="IPR038765">
    <property type="entry name" value="Papain-like_cys_pep_sf"/>
</dbReference>
<dbReference type="GO" id="GO:0008234">
    <property type="term" value="F:cysteine-type peptidase activity"/>
    <property type="evidence" value="ECO:0007669"/>
    <property type="project" value="InterPro"/>
</dbReference>
<dbReference type="SUPFAM" id="SSF54001">
    <property type="entry name" value="Cysteine proteinases"/>
    <property type="match status" value="1"/>
</dbReference>
<dbReference type="Proteomes" id="UP001341281">
    <property type="component" value="Chromosome 05"/>
</dbReference>
<comment type="similarity">
    <text evidence="1">Belongs to the peptidase C1 family.</text>
</comment>
<evidence type="ECO:0000259" key="5">
    <source>
        <dbReference type="SMART" id="SM00848"/>
    </source>
</evidence>
<dbReference type="CDD" id="cd02248">
    <property type="entry name" value="Peptidase_C1A"/>
    <property type="match status" value="1"/>
</dbReference>
<evidence type="ECO:0000259" key="4">
    <source>
        <dbReference type="SMART" id="SM00645"/>
    </source>
</evidence>
<dbReference type="Gene3D" id="3.90.70.10">
    <property type="entry name" value="Cysteine proteinases"/>
    <property type="match status" value="1"/>
</dbReference>
<gene>
    <name evidence="6" type="ORF">U9M48_025277</name>
</gene>
<feature type="domain" description="Cathepsin propeptide inhibitor" evidence="5">
    <location>
        <begin position="60"/>
        <end position="117"/>
    </location>
</feature>
<evidence type="ECO:0000256" key="2">
    <source>
        <dbReference type="ARBA" id="ARBA00023157"/>
    </source>
</evidence>
<feature type="chain" id="PRO_5042946494" evidence="3">
    <location>
        <begin position="30"/>
        <end position="396"/>
    </location>
</feature>
<keyword evidence="2" id="KW-1015">Disulfide bond</keyword>
<dbReference type="InterPro" id="IPR000668">
    <property type="entry name" value="Peptidase_C1A_C"/>
</dbReference>
<keyword evidence="3" id="KW-0732">Signal</keyword>
<evidence type="ECO:0000256" key="1">
    <source>
        <dbReference type="ARBA" id="ARBA00008455"/>
    </source>
</evidence>
<dbReference type="InterPro" id="IPR013201">
    <property type="entry name" value="Prot_inhib_I29"/>
</dbReference>
<sequence length="396" mass="43837">MPLFSSPWLLAYFLLAVVALTGVLPLATSSRHHAAGGVATDGAPPARLEGDQELLMTERFHGWMAKHGRSYATAEEKLRRLEIYRKNVEFIEAANRDGRLSYTLGENAFTDLTHEEFLAAYTSPAPPPELMTEEEEDMVITTRAGHVSEGANFLPAADEVPDYVDWRQQGKVTGIKYMGKSCGACWAFAAVAAIESEYAIKNDVEPPVLSEQELIDCDTIDDGCRGGLPQQAFSWLMDNGGIAEEWQYPYVNQNDNKSHACQKDPRQTYPVKIKNYGYVGAMSEEKLMQAVARQPVAVRFGVTDLCLQHYRRGRYDGECIKEGGFVVNCSSNILNHAMAIVGYKGKGSDTDKYWIAKNSWGTEWGADGYFYIRKDVADPEGLCGIVKTSPSFPVVA</sequence>
<dbReference type="PRINTS" id="PR00705">
    <property type="entry name" value="PAPAIN"/>
</dbReference>
<evidence type="ECO:0000313" key="6">
    <source>
        <dbReference type="EMBL" id="WVZ77407.1"/>
    </source>
</evidence>
<dbReference type="GO" id="GO:0006508">
    <property type="term" value="P:proteolysis"/>
    <property type="evidence" value="ECO:0007669"/>
    <property type="project" value="InterPro"/>
</dbReference>
<name>A0AAQ3TSY2_PASNO</name>
<dbReference type="PANTHER" id="PTHR12411">
    <property type="entry name" value="CYSTEINE PROTEASE FAMILY C1-RELATED"/>
    <property type="match status" value="1"/>
</dbReference>
<evidence type="ECO:0000313" key="7">
    <source>
        <dbReference type="Proteomes" id="UP001341281"/>
    </source>
</evidence>